<name>A0AAE2W1Y3_9RHOB</name>
<dbReference type="Proteomes" id="UP000732193">
    <property type="component" value="Unassembled WGS sequence"/>
</dbReference>
<sequence length="223" mass="24733">MTSIVLTPEDASALGAFSTAFRQQLDVRARDFLSEALLSEIDAALLKYPEGVMPRIGYCSWKASLIEKRAAKTRNDVLQIITTDDPRVGNALSVLVGSDDPVVLHLRAWRMIPDWSEVRLFFKNGKFVGASQYAYRRSFPEITSNAKEIETMVARAASVIEEKLHLSDVIVDLALLPSDGKSPASGLKPLLIELNPFSPLTDACLFSWEKGGNFDGRFRWTQA</sequence>
<gene>
    <name evidence="1" type="ORF">JQV55_15965</name>
</gene>
<proteinExistence type="predicted"/>
<dbReference type="EMBL" id="JAFBRM010000004">
    <property type="protein sequence ID" value="MBM1715067.1"/>
    <property type="molecule type" value="Genomic_DNA"/>
</dbReference>
<dbReference type="AlphaFoldDB" id="A0AAE2W1Y3"/>
<evidence type="ECO:0008006" key="3">
    <source>
        <dbReference type="Google" id="ProtNLM"/>
    </source>
</evidence>
<comment type="caution">
    <text evidence="1">The sequence shown here is derived from an EMBL/GenBank/DDBJ whole genome shotgun (WGS) entry which is preliminary data.</text>
</comment>
<evidence type="ECO:0000313" key="1">
    <source>
        <dbReference type="EMBL" id="MBM1715067.1"/>
    </source>
</evidence>
<dbReference type="Pfam" id="PF07065">
    <property type="entry name" value="D123"/>
    <property type="match status" value="1"/>
</dbReference>
<evidence type="ECO:0000313" key="2">
    <source>
        <dbReference type="Proteomes" id="UP000732193"/>
    </source>
</evidence>
<reference evidence="1 2" key="1">
    <citation type="submission" date="2021-01" db="EMBL/GenBank/DDBJ databases">
        <title>Diatom-associated Roseobacters Show Island Model of Population Structure.</title>
        <authorList>
            <person name="Qu L."/>
            <person name="Feng X."/>
            <person name="Chen Y."/>
            <person name="Li L."/>
            <person name="Wang X."/>
            <person name="Hu Z."/>
            <person name="Wang H."/>
            <person name="Luo H."/>
        </authorList>
    </citation>
    <scope>NUCLEOTIDE SEQUENCE [LARGE SCALE GENOMIC DNA]</scope>
    <source>
        <strain evidence="1 2">TR60-84</strain>
    </source>
</reference>
<protein>
    <recommendedName>
        <fullName evidence="3">ATP-grasp domain-containing protein</fullName>
    </recommendedName>
</protein>
<accession>A0AAE2W1Y3</accession>
<organism evidence="1 2">
    <name type="scientific">Sulfitobacter geojensis</name>
    <dbReference type="NCBI Taxonomy" id="1342299"/>
    <lineage>
        <taxon>Bacteria</taxon>
        <taxon>Pseudomonadati</taxon>
        <taxon>Pseudomonadota</taxon>
        <taxon>Alphaproteobacteria</taxon>
        <taxon>Rhodobacterales</taxon>
        <taxon>Roseobacteraceae</taxon>
        <taxon>Sulfitobacter</taxon>
    </lineage>
</organism>
<keyword evidence="2" id="KW-1185">Reference proteome</keyword>
<dbReference type="InterPro" id="IPR009772">
    <property type="entry name" value="CDC123"/>
</dbReference>
<dbReference type="RefSeq" id="WP_203242960.1">
    <property type="nucleotide sequence ID" value="NZ_JAFBRH010000004.1"/>
</dbReference>